<proteinExistence type="predicted"/>
<dbReference type="GO" id="GO:0000287">
    <property type="term" value="F:magnesium ion binding"/>
    <property type="evidence" value="ECO:0007669"/>
    <property type="project" value="TreeGrafter"/>
</dbReference>
<dbReference type="PANTHER" id="PTHR10000:SF8">
    <property type="entry name" value="HAD SUPERFAMILY HYDROLASE-LIKE, TYPE 3"/>
    <property type="match status" value="1"/>
</dbReference>
<dbReference type="SUPFAM" id="SSF56784">
    <property type="entry name" value="HAD-like"/>
    <property type="match status" value="1"/>
</dbReference>
<evidence type="ECO:0000313" key="2">
    <source>
        <dbReference type="Proteomes" id="UP000886847"/>
    </source>
</evidence>
<organism evidence="1 2">
    <name type="scientific">Candidatus Borkfalkia faecavium</name>
    <dbReference type="NCBI Taxonomy" id="2838508"/>
    <lineage>
        <taxon>Bacteria</taxon>
        <taxon>Bacillati</taxon>
        <taxon>Bacillota</taxon>
        <taxon>Clostridia</taxon>
        <taxon>Christensenellales</taxon>
        <taxon>Christensenellaceae</taxon>
        <taxon>Candidatus Borkfalkia</taxon>
    </lineage>
</organism>
<accession>A0A9D2AUL7</accession>
<dbReference type="InterPro" id="IPR036412">
    <property type="entry name" value="HAD-like_sf"/>
</dbReference>
<name>A0A9D2AUL7_9FIRM</name>
<dbReference type="PANTHER" id="PTHR10000">
    <property type="entry name" value="PHOSPHOSERINE PHOSPHATASE"/>
    <property type="match status" value="1"/>
</dbReference>
<dbReference type="Pfam" id="PF08282">
    <property type="entry name" value="Hydrolase_3"/>
    <property type="match status" value="1"/>
</dbReference>
<sequence length="265" mass="29031">MIRFIASDLDGTLLDPNGDLPQETFRTIEQLHRKGILFCAASGRQLTALQQMFAPVADKIMLMAENGAIVSYKGDMLCCSTIAAEDVRRAIDAVGALRGAHALLCTPACAYYQDEAQPFLDLVRASYISNARAALADIAREKKVCKVAVYDDLGPEYNAMQYLPKALPQLRVIQSGGNWLDISEKHANKGSAMRFIRRTLGLRQEECAAFGDHMNDYEMLQECGFPYVTENAYPPLKRLIGKSVGTNSENGVIFAMQAIAAGAMP</sequence>
<dbReference type="InterPro" id="IPR023214">
    <property type="entry name" value="HAD_sf"/>
</dbReference>
<dbReference type="Proteomes" id="UP000886847">
    <property type="component" value="Unassembled WGS sequence"/>
</dbReference>
<dbReference type="SFLD" id="SFLDG01140">
    <property type="entry name" value="C2.B:_Phosphomannomutase_and_P"/>
    <property type="match status" value="1"/>
</dbReference>
<dbReference type="GO" id="GO:0016791">
    <property type="term" value="F:phosphatase activity"/>
    <property type="evidence" value="ECO:0007669"/>
    <property type="project" value="TreeGrafter"/>
</dbReference>
<dbReference type="AlphaFoldDB" id="A0A9D2AUL7"/>
<dbReference type="Gene3D" id="3.40.50.1000">
    <property type="entry name" value="HAD superfamily/HAD-like"/>
    <property type="match status" value="1"/>
</dbReference>
<dbReference type="Gene3D" id="3.30.1240.10">
    <property type="match status" value="1"/>
</dbReference>
<dbReference type="SFLD" id="SFLDS00003">
    <property type="entry name" value="Haloacid_Dehalogenase"/>
    <property type="match status" value="1"/>
</dbReference>
<reference evidence="1" key="2">
    <citation type="submission" date="2021-04" db="EMBL/GenBank/DDBJ databases">
        <authorList>
            <person name="Gilroy R."/>
        </authorList>
    </citation>
    <scope>NUCLEOTIDE SEQUENCE</scope>
    <source>
        <strain evidence="1">2189</strain>
    </source>
</reference>
<reference evidence="1" key="1">
    <citation type="journal article" date="2021" name="PeerJ">
        <title>Extensive microbial diversity within the chicken gut microbiome revealed by metagenomics and culture.</title>
        <authorList>
            <person name="Gilroy R."/>
            <person name="Ravi A."/>
            <person name="Getino M."/>
            <person name="Pursley I."/>
            <person name="Horton D.L."/>
            <person name="Alikhan N.F."/>
            <person name="Baker D."/>
            <person name="Gharbi K."/>
            <person name="Hall N."/>
            <person name="Watson M."/>
            <person name="Adriaenssens E.M."/>
            <person name="Foster-Nyarko E."/>
            <person name="Jarju S."/>
            <person name="Secka A."/>
            <person name="Antonio M."/>
            <person name="Oren A."/>
            <person name="Chaudhuri R.R."/>
            <person name="La Ragione R."/>
            <person name="Hildebrand F."/>
            <person name="Pallen M.J."/>
        </authorList>
    </citation>
    <scope>NUCLEOTIDE SEQUENCE</scope>
    <source>
        <strain evidence="1">2189</strain>
    </source>
</reference>
<keyword evidence="1" id="KW-0378">Hydrolase</keyword>
<protein>
    <submittedName>
        <fullName evidence="1">Cof-type HAD-IIB family hydrolase</fullName>
    </submittedName>
</protein>
<dbReference type="NCBIfam" id="TIGR01484">
    <property type="entry name" value="HAD-SF-IIB"/>
    <property type="match status" value="1"/>
</dbReference>
<comment type="caution">
    <text evidence="1">The sequence shown here is derived from an EMBL/GenBank/DDBJ whole genome shotgun (WGS) entry which is preliminary data.</text>
</comment>
<dbReference type="EMBL" id="DXEW01000024">
    <property type="protein sequence ID" value="HIX50515.1"/>
    <property type="molecule type" value="Genomic_DNA"/>
</dbReference>
<evidence type="ECO:0000313" key="1">
    <source>
        <dbReference type="EMBL" id="HIX50515.1"/>
    </source>
</evidence>
<dbReference type="GO" id="GO:0005829">
    <property type="term" value="C:cytosol"/>
    <property type="evidence" value="ECO:0007669"/>
    <property type="project" value="TreeGrafter"/>
</dbReference>
<dbReference type="InterPro" id="IPR006379">
    <property type="entry name" value="HAD-SF_hydro_IIB"/>
</dbReference>
<gene>
    <name evidence="1" type="ORF">H9851_04470</name>
</gene>